<feature type="region of interest" description="Disordered" evidence="1">
    <location>
        <begin position="1"/>
        <end position="89"/>
    </location>
</feature>
<name>A0AA40FLS9_9HYME</name>
<evidence type="ECO:0000313" key="3">
    <source>
        <dbReference type="Proteomes" id="UP001177670"/>
    </source>
</evidence>
<keyword evidence="3" id="KW-1185">Reference proteome</keyword>
<comment type="caution">
    <text evidence="2">The sequence shown here is derived from an EMBL/GenBank/DDBJ whole genome shotgun (WGS) entry which is preliminary data.</text>
</comment>
<sequence>AFRSAFDSSDRAAEFSQRAKERNGRRATTSRARSWLDFPEDTPDRESGDIGERFSAEELSRPNRHIPEEEAVPRPRTPSDEKNFEISPG</sequence>
<dbReference type="EMBL" id="JAHYIQ010000026">
    <property type="protein sequence ID" value="KAK1121542.1"/>
    <property type="molecule type" value="Genomic_DNA"/>
</dbReference>
<dbReference type="Proteomes" id="UP001177670">
    <property type="component" value="Unassembled WGS sequence"/>
</dbReference>
<feature type="non-terminal residue" evidence="2">
    <location>
        <position position="1"/>
    </location>
</feature>
<protein>
    <submittedName>
        <fullName evidence="2">Uncharacterized protein</fullName>
    </submittedName>
</protein>
<feature type="compositionally biased region" description="Basic and acidic residues" evidence="1">
    <location>
        <begin position="8"/>
        <end position="24"/>
    </location>
</feature>
<accession>A0AA40FLS9</accession>
<evidence type="ECO:0000313" key="2">
    <source>
        <dbReference type="EMBL" id="KAK1121542.1"/>
    </source>
</evidence>
<dbReference type="AlphaFoldDB" id="A0AA40FLS9"/>
<reference evidence="2" key="1">
    <citation type="submission" date="2021-10" db="EMBL/GenBank/DDBJ databases">
        <title>Melipona bicolor Genome sequencing and assembly.</title>
        <authorList>
            <person name="Araujo N.S."/>
            <person name="Arias M.C."/>
        </authorList>
    </citation>
    <scope>NUCLEOTIDE SEQUENCE</scope>
    <source>
        <strain evidence="2">USP_2M_L1-L4_2017</strain>
        <tissue evidence="2">Whole body</tissue>
    </source>
</reference>
<feature type="compositionally biased region" description="Basic and acidic residues" evidence="1">
    <location>
        <begin position="42"/>
        <end position="89"/>
    </location>
</feature>
<gene>
    <name evidence="2" type="ORF">K0M31_010341</name>
</gene>
<proteinExistence type="predicted"/>
<evidence type="ECO:0000256" key="1">
    <source>
        <dbReference type="SAM" id="MobiDB-lite"/>
    </source>
</evidence>
<organism evidence="2 3">
    <name type="scientific">Melipona bicolor</name>
    <dbReference type="NCBI Taxonomy" id="60889"/>
    <lineage>
        <taxon>Eukaryota</taxon>
        <taxon>Metazoa</taxon>
        <taxon>Ecdysozoa</taxon>
        <taxon>Arthropoda</taxon>
        <taxon>Hexapoda</taxon>
        <taxon>Insecta</taxon>
        <taxon>Pterygota</taxon>
        <taxon>Neoptera</taxon>
        <taxon>Endopterygota</taxon>
        <taxon>Hymenoptera</taxon>
        <taxon>Apocrita</taxon>
        <taxon>Aculeata</taxon>
        <taxon>Apoidea</taxon>
        <taxon>Anthophila</taxon>
        <taxon>Apidae</taxon>
        <taxon>Melipona</taxon>
    </lineage>
</organism>